<feature type="transmembrane region" description="Helical" evidence="1">
    <location>
        <begin position="12"/>
        <end position="33"/>
    </location>
</feature>
<evidence type="ECO:0000256" key="1">
    <source>
        <dbReference type="SAM" id="Phobius"/>
    </source>
</evidence>
<evidence type="ECO:0000313" key="2">
    <source>
        <dbReference type="EMBL" id="JAE15721.1"/>
    </source>
</evidence>
<keyword evidence="1" id="KW-0812">Transmembrane</keyword>
<keyword evidence="1" id="KW-0472">Membrane</keyword>
<dbReference type="EMBL" id="GBRH01182175">
    <property type="protein sequence ID" value="JAE15721.1"/>
    <property type="molecule type" value="Transcribed_RNA"/>
</dbReference>
<reference evidence="2" key="1">
    <citation type="submission" date="2014-09" db="EMBL/GenBank/DDBJ databases">
        <authorList>
            <person name="Magalhaes I.L.F."/>
            <person name="Oliveira U."/>
            <person name="Santos F.R."/>
            <person name="Vidigal T.H.D.A."/>
            <person name="Brescovit A.D."/>
            <person name="Santos A.J."/>
        </authorList>
    </citation>
    <scope>NUCLEOTIDE SEQUENCE</scope>
    <source>
        <tissue evidence="2">Shoot tissue taken approximately 20 cm above the soil surface</tissue>
    </source>
</reference>
<keyword evidence="1" id="KW-1133">Transmembrane helix</keyword>
<protein>
    <submittedName>
        <fullName evidence="2">Uncharacterized protein</fullName>
    </submittedName>
</protein>
<dbReference type="AlphaFoldDB" id="A0A0A9FZJ7"/>
<sequence>MELHHAMVPWSPLVVLLVHHFALSLYLLHVLLLSKWHLILPFGASHRWNVPTKLHHSPYPSMMCLDIQPVLQLSLHQVLLPFWWHSSLLFDASVQ</sequence>
<organism evidence="2">
    <name type="scientific">Arundo donax</name>
    <name type="common">Giant reed</name>
    <name type="synonym">Donax arundinaceus</name>
    <dbReference type="NCBI Taxonomy" id="35708"/>
    <lineage>
        <taxon>Eukaryota</taxon>
        <taxon>Viridiplantae</taxon>
        <taxon>Streptophyta</taxon>
        <taxon>Embryophyta</taxon>
        <taxon>Tracheophyta</taxon>
        <taxon>Spermatophyta</taxon>
        <taxon>Magnoliopsida</taxon>
        <taxon>Liliopsida</taxon>
        <taxon>Poales</taxon>
        <taxon>Poaceae</taxon>
        <taxon>PACMAD clade</taxon>
        <taxon>Arundinoideae</taxon>
        <taxon>Arundineae</taxon>
        <taxon>Arundo</taxon>
    </lineage>
</organism>
<name>A0A0A9FZJ7_ARUDO</name>
<proteinExistence type="predicted"/>
<reference evidence="2" key="2">
    <citation type="journal article" date="2015" name="Data Brief">
        <title>Shoot transcriptome of the giant reed, Arundo donax.</title>
        <authorList>
            <person name="Barrero R.A."/>
            <person name="Guerrero F.D."/>
            <person name="Moolhuijzen P."/>
            <person name="Goolsby J.A."/>
            <person name="Tidwell J."/>
            <person name="Bellgard S.E."/>
            <person name="Bellgard M.I."/>
        </authorList>
    </citation>
    <scope>NUCLEOTIDE SEQUENCE</scope>
    <source>
        <tissue evidence="2">Shoot tissue taken approximately 20 cm above the soil surface</tissue>
    </source>
</reference>
<accession>A0A0A9FZJ7</accession>